<dbReference type="PANTHER" id="PTHR31579:SF87">
    <property type="match status" value="1"/>
</dbReference>
<evidence type="ECO:0000313" key="2">
    <source>
        <dbReference type="Proteomes" id="UP000436088"/>
    </source>
</evidence>
<proteinExistence type="predicted"/>
<gene>
    <name evidence="1" type="ORF">F3Y22_tig00110769pilonHSYRG00007</name>
</gene>
<reference evidence="1" key="1">
    <citation type="submission" date="2019-09" db="EMBL/GenBank/DDBJ databases">
        <title>Draft genome information of white flower Hibiscus syriacus.</title>
        <authorList>
            <person name="Kim Y.-M."/>
        </authorList>
    </citation>
    <scope>NUCLEOTIDE SEQUENCE [LARGE SCALE GENOMIC DNA]</scope>
    <source>
        <strain evidence="1">YM2019G1</strain>
    </source>
</reference>
<dbReference type="InterPro" id="IPR006502">
    <property type="entry name" value="PDDEXK-like"/>
</dbReference>
<keyword evidence="2" id="KW-1185">Reference proteome</keyword>
<dbReference type="Pfam" id="PF04720">
    <property type="entry name" value="PDDEXK_6"/>
    <property type="match status" value="1"/>
</dbReference>
<dbReference type="AlphaFoldDB" id="A0A6A2ZUL6"/>
<dbReference type="PANTHER" id="PTHR31579">
    <property type="entry name" value="OS03G0796600 PROTEIN"/>
    <property type="match status" value="1"/>
</dbReference>
<evidence type="ECO:0000313" key="1">
    <source>
        <dbReference type="EMBL" id="KAE8694852.1"/>
    </source>
</evidence>
<accession>A0A6A2ZUL6</accession>
<name>A0A6A2ZUL6_HIBSY</name>
<organism evidence="1 2">
    <name type="scientific">Hibiscus syriacus</name>
    <name type="common">Rose of Sharon</name>
    <dbReference type="NCBI Taxonomy" id="106335"/>
    <lineage>
        <taxon>Eukaryota</taxon>
        <taxon>Viridiplantae</taxon>
        <taxon>Streptophyta</taxon>
        <taxon>Embryophyta</taxon>
        <taxon>Tracheophyta</taxon>
        <taxon>Spermatophyta</taxon>
        <taxon>Magnoliopsida</taxon>
        <taxon>eudicotyledons</taxon>
        <taxon>Gunneridae</taxon>
        <taxon>Pentapetalae</taxon>
        <taxon>rosids</taxon>
        <taxon>malvids</taxon>
        <taxon>Malvales</taxon>
        <taxon>Malvaceae</taxon>
        <taxon>Malvoideae</taxon>
        <taxon>Hibiscus</taxon>
    </lineage>
</organism>
<comment type="caution">
    <text evidence="1">The sequence shown here is derived from an EMBL/GenBank/DDBJ whole genome shotgun (WGS) entry which is preliminary data.</text>
</comment>
<dbReference type="Proteomes" id="UP000436088">
    <property type="component" value="Unassembled WGS sequence"/>
</dbReference>
<sequence length="177" mass="20227">MSKMDKIAVAFNEAALLHETSGSEHSPEDPTDLSDLVNSFFESGGGFDVETDEAVTFHQERDVSDDYCRIPKRKVWYGLSEDFKRRLMSHLRDKGFDAGLCKTRWDKLGRNLLSVAYEYASLLELIPPIFVGKPKELKQIVKLMRKAIHENREHVLATVAAKWLHAIQVVRSSQSHR</sequence>
<protein>
    <submittedName>
        <fullName evidence="1">Uncharacterized protein</fullName>
    </submittedName>
</protein>
<dbReference type="EMBL" id="VEPZ02001102">
    <property type="protein sequence ID" value="KAE8694852.1"/>
    <property type="molecule type" value="Genomic_DNA"/>
</dbReference>